<organism evidence="1 2">
    <name type="scientific">Rubellimicrobium roseum</name>
    <dbReference type="NCBI Taxonomy" id="687525"/>
    <lineage>
        <taxon>Bacteria</taxon>
        <taxon>Pseudomonadati</taxon>
        <taxon>Pseudomonadota</taxon>
        <taxon>Alphaproteobacteria</taxon>
        <taxon>Rhodobacterales</taxon>
        <taxon>Roseobacteraceae</taxon>
        <taxon>Rubellimicrobium</taxon>
    </lineage>
</organism>
<comment type="caution">
    <text evidence="1">The sequence shown here is derived from an EMBL/GenBank/DDBJ whole genome shotgun (WGS) entry which is preliminary data.</text>
</comment>
<protein>
    <submittedName>
        <fullName evidence="1">Uncharacterized protein</fullName>
    </submittedName>
</protein>
<name>A0A5C4NJP6_9RHOB</name>
<dbReference type="AlphaFoldDB" id="A0A5C4NJP6"/>
<dbReference type="Proteomes" id="UP000305709">
    <property type="component" value="Unassembled WGS sequence"/>
</dbReference>
<dbReference type="OrthoDB" id="6182941at2"/>
<evidence type="ECO:0000313" key="2">
    <source>
        <dbReference type="Proteomes" id="UP000305709"/>
    </source>
</evidence>
<keyword evidence="2" id="KW-1185">Reference proteome</keyword>
<reference evidence="1 2" key="1">
    <citation type="submission" date="2019-06" db="EMBL/GenBank/DDBJ databases">
        <authorList>
            <person name="Jiang L."/>
        </authorList>
    </citation>
    <scope>NUCLEOTIDE SEQUENCE [LARGE SCALE GENOMIC DNA]</scope>
    <source>
        <strain evidence="1 2">YIM 48858</strain>
    </source>
</reference>
<gene>
    <name evidence="1" type="ORF">FHG71_03955</name>
</gene>
<sequence>MPDHDCRSSRTEAVAASQAINKTIRMILDLWQEVFEEELEIGGDQSARRRDQLLETLRSKFKDQQARAAVLERLGIKGEVDPEALIRILEKEFLGSSRPTSIDDFSPNQFLKVLREVCRNRVQSDDYRDIPLPDLLRAVLDRMFEEVRAPRAIRVGRNRHFPRLIQYLREYEKETTWEDGQGFRLMNASGRGSVSTNPDDPRKLKVRLNPDYL</sequence>
<proteinExistence type="predicted"/>
<evidence type="ECO:0000313" key="1">
    <source>
        <dbReference type="EMBL" id="TNC74342.1"/>
    </source>
</evidence>
<dbReference type="RefSeq" id="WP_139080302.1">
    <property type="nucleotide sequence ID" value="NZ_VDFV01000002.1"/>
</dbReference>
<accession>A0A5C4NJP6</accession>
<dbReference type="EMBL" id="VDFV01000002">
    <property type="protein sequence ID" value="TNC74342.1"/>
    <property type="molecule type" value="Genomic_DNA"/>
</dbReference>